<dbReference type="SMART" id="SM00342">
    <property type="entry name" value="HTH_ARAC"/>
    <property type="match status" value="1"/>
</dbReference>
<keyword evidence="2" id="KW-0238">DNA-binding</keyword>
<dbReference type="PRINTS" id="PR00032">
    <property type="entry name" value="HTHARAC"/>
</dbReference>
<evidence type="ECO:0000313" key="5">
    <source>
        <dbReference type="EMBL" id="SFR91479.1"/>
    </source>
</evidence>
<organism evidence="5 6">
    <name type="scientific">Sphingomonas jatrophae</name>
    <dbReference type="NCBI Taxonomy" id="1166337"/>
    <lineage>
        <taxon>Bacteria</taxon>
        <taxon>Pseudomonadati</taxon>
        <taxon>Pseudomonadota</taxon>
        <taxon>Alphaproteobacteria</taxon>
        <taxon>Sphingomonadales</taxon>
        <taxon>Sphingomonadaceae</taxon>
        <taxon>Sphingomonas</taxon>
    </lineage>
</organism>
<evidence type="ECO:0000256" key="1">
    <source>
        <dbReference type="ARBA" id="ARBA00023015"/>
    </source>
</evidence>
<feature type="domain" description="HTH araC/xylS-type" evidence="4">
    <location>
        <begin position="174"/>
        <end position="276"/>
    </location>
</feature>
<protein>
    <submittedName>
        <fullName evidence="5">AraC family transcriptional regulator</fullName>
    </submittedName>
</protein>
<dbReference type="PANTHER" id="PTHR46796:SF6">
    <property type="entry name" value="ARAC SUBFAMILY"/>
    <property type="match status" value="1"/>
</dbReference>
<accession>A0A1I6KJS0</accession>
<dbReference type="InterPro" id="IPR020449">
    <property type="entry name" value="Tscrpt_reg_AraC-type_HTH"/>
</dbReference>
<keyword evidence="1" id="KW-0805">Transcription regulation</keyword>
<evidence type="ECO:0000256" key="2">
    <source>
        <dbReference type="ARBA" id="ARBA00023125"/>
    </source>
</evidence>
<evidence type="ECO:0000259" key="4">
    <source>
        <dbReference type="PROSITE" id="PS01124"/>
    </source>
</evidence>
<dbReference type="InterPro" id="IPR009057">
    <property type="entry name" value="Homeodomain-like_sf"/>
</dbReference>
<dbReference type="InterPro" id="IPR018062">
    <property type="entry name" value="HTH_AraC-typ_CS"/>
</dbReference>
<dbReference type="PROSITE" id="PS01124">
    <property type="entry name" value="HTH_ARAC_FAMILY_2"/>
    <property type="match status" value="1"/>
</dbReference>
<dbReference type="Proteomes" id="UP000198824">
    <property type="component" value="Unassembled WGS sequence"/>
</dbReference>
<dbReference type="Pfam" id="PF12833">
    <property type="entry name" value="HTH_18"/>
    <property type="match status" value="1"/>
</dbReference>
<reference evidence="5 6" key="1">
    <citation type="submission" date="2016-10" db="EMBL/GenBank/DDBJ databases">
        <authorList>
            <person name="de Groot N.N."/>
        </authorList>
    </citation>
    <scope>NUCLEOTIDE SEQUENCE [LARGE SCALE GENOMIC DNA]</scope>
    <source>
        <strain evidence="5 6">S5-249</strain>
    </source>
</reference>
<dbReference type="AlphaFoldDB" id="A0A1I6KJS0"/>
<dbReference type="PROSITE" id="PS00041">
    <property type="entry name" value="HTH_ARAC_FAMILY_1"/>
    <property type="match status" value="1"/>
</dbReference>
<dbReference type="InterPro" id="IPR050204">
    <property type="entry name" value="AraC_XylS_family_regulators"/>
</dbReference>
<dbReference type="GO" id="GO:0003700">
    <property type="term" value="F:DNA-binding transcription factor activity"/>
    <property type="evidence" value="ECO:0007669"/>
    <property type="project" value="InterPro"/>
</dbReference>
<evidence type="ECO:0000256" key="3">
    <source>
        <dbReference type="ARBA" id="ARBA00023163"/>
    </source>
</evidence>
<proteinExistence type="predicted"/>
<sequence>MERTLPGVELRTKQARIHVYTYRYDTPSHQSRSPQEDVLALFVDQARGARGLFRSDAGTSRLFPLGGLMIVPARVSIEASGPGGDRRLASCTMVPGILPAEFDRGDLAHLAMCGDIRDPHVRAAMQRMAQEAVRPGFGHDVLIDSLAMGIKIDLARYLMRTGPREAAHVGMLAQWQLRRLEDHVQSVEGGGLRIADLAALLEMSPGHLVRTFRKTTGRTVHQFVEEARLARARVLLSETDLPLKRIAAQLGFATPSSFSLAFRRATGVTPGRFRGEESAIN</sequence>
<dbReference type="STRING" id="1166337.SAMN05192580_1816"/>
<dbReference type="Gene3D" id="1.10.10.60">
    <property type="entry name" value="Homeodomain-like"/>
    <property type="match status" value="2"/>
</dbReference>
<dbReference type="PANTHER" id="PTHR46796">
    <property type="entry name" value="HTH-TYPE TRANSCRIPTIONAL ACTIVATOR RHAS-RELATED"/>
    <property type="match status" value="1"/>
</dbReference>
<name>A0A1I6KJS0_9SPHN</name>
<keyword evidence="3" id="KW-0804">Transcription</keyword>
<dbReference type="GO" id="GO:0043565">
    <property type="term" value="F:sequence-specific DNA binding"/>
    <property type="evidence" value="ECO:0007669"/>
    <property type="project" value="InterPro"/>
</dbReference>
<dbReference type="SUPFAM" id="SSF46689">
    <property type="entry name" value="Homeodomain-like"/>
    <property type="match status" value="2"/>
</dbReference>
<dbReference type="RefSeq" id="WP_093313950.1">
    <property type="nucleotide sequence ID" value="NZ_FOZG01000001.1"/>
</dbReference>
<gene>
    <name evidence="5" type="ORF">SAMN05192580_1816</name>
</gene>
<evidence type="ECO:0000313" key="6">
    <source>
        <dbReference type="Proteomes" id="UP000198824"/>
    </source>
</evidence>
<keyword evidence="6" id="KW-1185">Reference proteome</keyword>
<dbReference type="InterPro" id="IPR018060">
    <property type="entry name" value="HTH_AraC"/>
</dbReference>
<dbReference type="OrthoDB" id="7470293at2"/>
<dbReference type="EMBL" id="FOZG01000001">
    <property type="protein sequence ID" value="SFR91479.1"/>
    <property type="molecule type" value="Genomic_DNA"/>
</dbReference>